<evidence type="ECO:0000256" key="5">
    <source>
        <dbReference type="ARBA" id="ARBA00023152"/>
    </source>
</evidence>
<dbReference type="CDD" id="cd05015">
    <property type="entry name" value="SIS_PGI_1"/>
    <property type="match status" value="1"/>
</dbReference>
<dbReference type="PRINTS" id="PR00662">
    <property type="entry name" value="G6PISOMERASE"/>
</dbReference>
<keyword evidence="5 8" id="KW-0324">Glycolysis</keyword>
<dbReference type="InterPro" id="IPR046348">
    <property type="entry name" value="SIS_dom_sf"/>
</dbReference>
<dbReference type="Gene3D" id="3.40.50.10490">
    <property type="entry name" value="Glucose-6-phosphate isomerase like protein, domain 1"/>
    <property type="match status" value="2"/>
</dbReference>
<keyword evidence="10" id="KW-0175">Coiled coil</keyword>
<dbReference type="GO" id="GO:0006094">
    <property type="term" value="P:gluconeogenesis"/>
    <property type="evidence" value="ECO:0007669"/>
    <property type="project" value="UniProtKB-UniRule"/>
</dbReference>
<comment type="pathway">
    <text evidence="8">Carbohydrate biosynthesis; gluconeogenesis.</text>
</comment>
<comment type="similarity">
    <text evidence="2 8 9">Belongs to the GPI family.</text>
</comment>
<comment type="function">
    <text evidence="8">Catalyzes the reversible isomerization of glucose-6-phosphate to fructose-6-phosphate.</text>
</comment>
<protein>
    <recommendedName>
        <fullName evidence="8">Glucose-6-phosphate isomerase</fullName>
        <shortName evidence="8">GPI</shortName>
        <ecNumber evidence="8">5.3.1.9</ecNumber>
    </recommendedName>
    <alternativeName>
        <fullName evidence="8">Phosphoglucose isomerase</fullName>
        <shortName evidence="8">PGI</shortName>
    </alternativeName>
    <alternativeName>
        <fullName evidence="8">Phosphohexose isomerase</fullName>
        <shortName evidence="8">PHI</shortName>
    </alternativeName>
</protein>
<dbReference type="InterPro" id="IPR001672">
    <property type="entry name" value="G6P_Isomerase"/>
</dbReference>
<dbReference type="GO" id="GO:0006096">
    <property type="term" value="P:glycolytic process"/>
    <property type="evidence" value="ECO:0007669"/>
    <property type="project" value="UniProtKB-UniRule"/>
</dbReference>
<dbReference type="PROSITE" id="PS00765">
    <property type="entry name" value="P_GLUCOSE_ISOMERASE_1"/>
    <property type="match status" value="1"/>
</dbReference>
<sequence length="429" mass="48955">MALRLNFKGINDFLNWEESIKKIQPKVKSIHKKLHEESELEKEYLGWLKLPLLNSEKKKEIEKIKQLKKKKQDLNVLVVIGIGGSYLGTKSGIDFLQNPFVSKKTEIIFAGNNVSGNYLTNLIKYLKNKKWAINIISKSGTTLEPALTFRILKKELEEQYGKEKARENIFVTTDSNKGLLLSIAKKEGYERFVIPDSVGGRYSVLTAVGLLPFVFADLDIDSMLKGSYVAYQDTLSEYIQENPAYQYAVARYLIHTQLHKKVELIVSYEPHLCSFGEWWKQLFAESEGKENKGLFVSSMNNSTDLHSLGQFVQEGSKILFETILNITIKKDDCLVPKINNDLDNLNYLSGKTFSEINQKILQATKQAHIEGQVPNLEIIINNLDAYHFGYLVFFFEKACSMSGYLLGINPFNQPGVEIYKKRMFSLLSS</sequence>
<comment type="catalytic activity">
    <reaction evidence="7 8 9">
        <text>alpha-D-glucose 6-phosphate = beta-D-fructose 6-phosphate</text>
        <dbReference type="Rhea" id="RHEA:11816"/>
        <dbReference type="ChEBI" id="CHEBI:57634"/>
        <dbReference type="ChEBI" id="CHEBI:58225"/>
        <dbReference type="EC" id="5.3.1.9"/>
    </reaction>
</comment>
<dbReference type="FunFam" id="3.40.50.10490:FF:000016">
    <property type="entry name" value="Glucose-6-phosphate isomerase"/>
    <property type="match status" value="1"/>
</dbReference>
<name>A0A559KJ71_9MOLU</name>
<evidence type="ECO:0000256" key="1">
    <source>
        <dbReference type="ARBA" id="ARBA00004926"/>
    </source>
</evidence>
<comment type="subcellular location">
    <subcellularLocation>
        <location evidence="8">Cytoplasm</location>
    </subcellularLocation>
</comment>
<evidence type="ECO:0000256" key="9">
    <source>
        <dbReference type="RuleBase" id="RU000612"/>
    </source>
</evidence>
<evidence type="ECO:0000256" key="3">
    <source>
        <dbReference type="ARBA" id="ARBA00022432"/>
    </source>
</evidence>
<evidence type="ECO:0000256" key="2">
    <source>
        <dbReference type="ARBA" id="ARBA00006604"/>
    </source>
</evidence>
<organism evidence="11 12">
    <name type="scientific">Candidatus Phytoplasma pini</name>
    <dbReference type="NCBI Taxonomy" id="267362"/>
    <lineage>
        <taxon>Bacteria</taxon>
        <taxon>Bacillati</taxon>
        <taxon>Mycoplasmatota</taxon>
        <taxon>Mollicutes</taxon>
        <taxon>Acholeplasmatales</taxon>
        <taxon>Acholeplasmataceae</taxon>
        <taxon>Candidatus Phytoplasma</taxon>
    </lineage>
</organism>
<dbReference type="PROSITE" id="PS51463">
    <property type="entry name" value="P_GLUCOSE_ISOMERASE_3"/>
    <property type="match status" value="1"/>
</dbReference>
<evidence type="ECO:0000256" key="7">
    <source>
        <dbReference type="ARBA" id="ARBA00029321"/>
    </source>
</evidence>
<dbReference type="NCBIfam" id="NF010697">
    <property type="entry name" value="PRK14097.1"/>
    <property type="match status" value="1"/>
</dbReference>
<dbReference type="OrthoDB" id="140919at2"/>
<dbReference type="GO" id="GO:0097367">
    <property type="term" value="F:carbohydrate derivative binding"/>
    <property type="evidence" value="ECO:0007669"/>
    <property type="project" value="InterPro"/>
</dbReference>
<feature type="coiled-coil region" evidence="10">
    <location>
        <begin position="50"/>
        <end position="77"/>
    </location>
</feature>
<dbReference type="GO" id="GO:0051156">
    <property type="term" value="P:glucose 6-phosphate metabolic process"/>
    <property type="evidence" value="ECO:0007669"/>
    <property type="project" value="TreeGrafter"/>
</dbReference>
<dbReference type="CDD" id="cd05016">
    <property type="entry name" value="SIS_PGI_2"/>
    <property type="match status" value="1"/>
</dbReference>
<dbReference type="GO" id="GO:0048029">
    <property type="term" value="F:monosaccharide binding"/>
    <property type="evidence" value="ECO:0007669"/>
    <property type="project" value="TreeGrafter"/>
</dbReference>
<dbReference type="InterPro" id="IPR018189">
    <property type="entry name" value="Phosphoglucose_isomerase_CS"/>
</dbReference>
<dbReference type="GO" id="GO:0004347">
    <property type="term" value="F:glucose-6-phosphate isomerase activity"/>
    <property type="evidence" value="ECO:0007669"/>
    <property type="project" value="UniProtKB-UniRule"/>
</dbReference>
<comment type="pathway">
    <text evidence="1 8 9">Carbohydrate degradation; glycolysis; D-glyceraldehyde 3-phosphate and glycerone phosphate from D-glucose: step 2/4.</text>
</comment>
<keyword evidence="12" id="KW-1185">Reference proteome</keyword>
<feature type="active site" evidence="8">
    <location>
        <position position="420"/>
    </location>
</feature>
<comment type="caution">
    <text evidence="11">The sequence shown here is derived from an EMBL/GenBank/DDBJ whole genome shotgun (WGS) entry which is preliminary data.</text>
</comment>
<comment type="caution">
    <text evidence="8">Lacks conserved residue(s) required for the propagation of feature annotation.</text>
</comment>
<dbReference type="HAMAP" id="MF_00473">
    <property type="entry name" value="G6P_isomerase"/>
    <property type="match status" value="1"/>
</dbReference>
<dbReference type="PANTHER" id="PTHR11469:SF1">
    <property type="entry name" value="GLUCOSE-6-PHOSPHATE ISOMERASE"/>
    <property type="match status" value="1"/>
</dbReference>
<dbReference type="PROSITE" id="PS00174">
    <property type="entry name" value="P_GLUCOSE_ISOMERASE_2"/>
    <property type="match status" value="1"/>
</dbReference>
<evidence type="ECO:0000313" key="12">
    <source>
        <dbReference type="Proteomes" id="UP000320078"/>
    </source>
</evidence>
<keyword evidence="6 8" id="KW-0413">Isomerase</keyword>
<dbReference type="AlphaFoldDB" id="A0A559KJ71"/>
<evidence type="ECO:0000256" key="6">
    <source>
        <dbReference type="ARBA" id="ARBA00023235"/>
    </source>
</evidence>
<proteinExistence type="inferred from homology"/>
<gene>
    <name evidence="8 11" type="primary">pgi</name>
    <name evidence="11" type="ORF">MDPP_00305</name>
</gene>
<dbReference type="InterPro" id="IPR035482">
    <property type="entry name" value="SIS_PGI_2"/>
</dbReference>
<keyword evidence="4 8" id="KW-0963">Cytoplasm</keyword>
<dbReference type="GO" id="GO:0005829">
    <property type="term" value="C:cytosol"/>
    <property type="evidence" value="ECO:0007669"/>
    <property type="project" value="TreeGrafter"/>
</dbReference>
<dbReference type="EC" id="5.3.1.9" evidence="8"/>
<dbReference type="PANTHER" id="PTHR11469">
    <property type="entry name" value="GLUCOSE-6-PHOSPHATE ISOMERASE"/>
    <property type="match status" value="1"/>
</dbReference>
<dbReference type="InterPro" id="IPR035476">
    <property type="entry name" value="SIS_PGI_1"/>
</dbReference>
<feature type="active site" description="Proton donor" evidence="8">
    <location>
        <position position="285"/>
    </location>
</feature>
<keyword evidence="3 8" id="KW-0312">Gluconeogenesis</keyword>
<dbReference type="SUPFAM" id="SSF53697">
    <property type="entry name" value="SIS domain"/>
    <property type="match status" value="1"/>
</dbReference>
<dbReference type="UniPathway" id="UPA00109">
    <property type="reaction ID" value="UER00181"/>
</dbReference>
<evidence type="ECO:0000313" key="11">
    <source>
        <dbReference type="EMBL" id="TVY12183.1"/>
    </source>
</evidence>
<reference evidence="11 12" key="1">
    <citation type="submission" date="2019-06" db="EMBL/GenBank/DDBJ databases">
        <title>Draft Genome Sequence of Candidatus Phytoplasma pini-Related Strain MDPP: A Resource for Comparative Genomics of Gymnosperm-infecting Phytoplasmas.</title>
        <authorList>
            <person name="Cai W."/>
            <person name="Costanzo S."/>
            <person name="Shao J."/>
            <person name="Zhao Y."/>
            <person name="Davis R."/>
        </authorList>
    </citation>
    <scope>NUCLEOTIDE SEQUENCE [LARGE SCALE GENOMIC DNA]</scope>
    <source>
        <strain evidence="11 12">MDPP</strain>
    </source>
</reference>
<accession>A0A559KJ71</accession>
<dbReference type="RefSeq" id="WP_144658477.1">
    <property type="nucleotide sequence ID" value="NZ_VIAE01000007.1"/>
</dbReference>
<dbReference type="UniPathway" id="UPA00138"/>
<dbReference type="Proteomes" id="UP000320078">
    <property type="component" value="Unassembled WGS sequence"/>
</dbReference>
<evidence type="ECO:0000256" key="10">
    <source>
        <dbReference type="SAM" id="Coils"/>
    </source>
</evidence>
<evidence type="ECO:0000256" key="4">
    <source>
        <dbReference type="ARBA" id="ARBA00022490"/>
    </source>
</evidence>
<dbReference type="Pfam" id="PF00342">
    <property type="entry name" value="PGI"/>
    <property type="match status" value="1"/>
</dbReference>
<evidence type="ECO:0000256" key="8">
    <source>
        <dbReference type="HAMAP-Rule" id="MF_00473"/>
    </source>
</evidence>
<dbReference type="EMBL" id="VIAE01000007">
    <property type="protein sequence ID" value="TVY12183.1"/>
    <property type="molecule type" value="Genomic_DNA"/>
</dbReference>